<dbReference type="Proteomes" id="UP000245133">
    <property type="component" value="Unassembled WGS sequence"/>
</dbReference>
<evidence type="ECO:0000256" key="1">
    <source>
        <dbReference type="SAM" id="Phobius"/>
    </source>
</evidence>
<dbReference type="Pfam" id="PF10112">
    <property type="entry name" value="Halogen_Hydrol"/>
    <property type="match status" value="1"/>
</dbReference>
<protein>
    <recommendedName>
        <fullName evidence="4">Tic20-like protein</fullName>
    </recommendedName>
</protein>
<keyword evidence="1" id="KW-1133">Transmembrane helix</keyword>
<organism evidence="2 3">
    <name type="scientific">Leptospira ryugenii</name>
    <dbReference type="NCBI Taxonomy" id="1917863"/>
    <lineage>
        <taxon>Bacteria</taxon>
        <taxon>Pseudomonadati</taxon>
        <taxon>Spirochaetota</taxon>
        <taxon>Spirochaetia</taxon>
        <taxon>Leptospirales</taxon>
        <taxon>Leptospiraceae</taxon>
        <taxon>Leptospira</taxon>
    </lineage>
</organism>
<keyword evidence="1" id="KW-0472">Membrane</keyword>
<evidence type="ECO:0000313" key="3">
    <source>
        <dbReference type="Proteomes" id="UP000245133"/>
    </source>
</evidence>
<accession>A0A2P2E3P3</accession>
<feature type="transmembrane region" description="Helical" evidence="1">
    <location>
        <begin position="90"/>
        <end position="111"/>
    </location>
</feature>
<dbReference type="InterPro" id="IPR018770">
    <property type="entry name" value="ChloroindolylP_hydrolase"/>
</dbReference>
<dbReference type="EMBL" id="BFBB01000008">
    <property type="protein sequence ID" value="GBF51513.1"/>
    <property type="molecule type" value="Genomic_DNA"/>
</dbReference>
<dbReference type="AlphaFoldDB" id="A0A2P2E3P3"/>
<evidence type="ECO:0008006" key="4">
    <source>
        <dbReference type="Google" id="ProtNLM"/>
    </source>
</evidence>
<comment type="caution">
    <text evidence="2">The sequence shown here is derived from an EMBL/GenBank/DDBJ whole genome shotgun (WGS) entry which is preliminary data.</text>
</comment>
<feature type="transmembrane region" description="Helical" evidence="1">
    <location>
        <begin position="63"/>
        <end position="84"/>
    </location>
</feature>
<keyword evidence="3" id="KW-1185">Reference proteome</keyword>
<proteinExistence type="predicted"/>
<gene>
    <name evidence="2" type="ORF">LPTSP4_30510</name>
</gene>
<feature type="transmembrane region" description="Helical" evidence="1">
    <location>
        <begin position="30"/>
        <end position="51"/>
    </location>
</feature>
<sequence>MEQEEPISKEEKQWARRAHLSTLLVYPLSLLPFPFFMEALGALGIPFLFWLSRNKKSYSAAQSLEALYLQAIVSFGYIGFGNAFAEDRVLLVFAYVFMGFLHLSLLGFGVFRTSLGKAHKYPFSFFPFLFSSSKTKQNWNDLKNQFSDKIEFNEYKSLMERFDTNKLQIERELKSLNDTNLITLGNEMLHSLSDLRIQLAEKPNEYKKAKQYLNYFPDTIAKILSQFNRVSSNTPSTDEGAKRKTELNQLLHEVIKTTEQVRQKIKADETLNLDVEITAMKKNIEFGGY</sequence>
<keyword evidence="1" id="KW-0812">Transmembrane</keyword>
<reference evidence="2 3" key="1">
    <citation type="submission" date="2018-02" db="EMBL/GenBank/DDBJ databases">
        <title>Novel Leptospira species isolated from soil and water in Japan.</title>
        <authorList>
            <person name="Nakao R."/>
            <person name="Masuzawa T."/>
        </authorList>
    </citation>
    <scope>NUCLEOTIDE SEQUENCE [LARGE SCALE GENOMIC DNA]</scope>
    <source>
        <strain evidence="2 3">YH101</strain>
    </source>
</reference>
<dbReference type="OrthoDB" id="322102at2"/>
<evidence type="ECO:0000313" key="2">
    <source>
        <dbReference type="EMBL" id="GBF51513.1"/>
    </source>
</evidence>
<name>A0A2P2E3P3_9LEPT</name>
<dbReference type="RefSeq" id="WP_108977839.1">
    <property type="nucleotide sequence ID" value="NZ_BFBB01000008.1"/>
</dbReference>